<dbReference type="PANTHER" id="PTHR12589:SF7">
    <property type="entry name" value="6-PYRUVOYL TETRAHYDROBIOPTERIN SYNTHASE"/>
    <property type="match status" value="1"/>
</dbReference>
<keyword evidence="8" id="KW-0456">Lyase</keyword>
<evidence type="ECO:0000313" key="10">
    <source>
        <dbReference type="EMBL" id="CAD8369430.1"/>
    </source>
</evidence>
<dbReference type="AlphaFoldDB" id="A0A7S0FMK9"/>
<comment type="pathway">
    <text evidence="2">Cofactor biosynthesis; tetrahydrobiopterin biosynthesis; tetrahydrobiopterin from 7,8-dihydroneopterin triphosphate: step 1/3.</text>
</comment>
<reference evidence="10" key="1">
    <citation type="submission" date="2021-01" db="EMBL/GenBank/DDBJ databases">
        <authorList>
            <person name="Corre E."/>
            <person name="Pelletier E."/>
            <person name="Niang G."/>
            <person name="Scheremetjew M."/>
            <person name="Finn R."/>
            <person name="Kale V."/>
            <person name="Holt S."/>
            <person name="Cochrane G."/>
            <person name="Meng A."/>
            <person name="Brown T."/>
            <person name="Cohen L."/>
        </authorList>
    </citation>
    <scope>NUCLEOTIDE SEQUENCE</scope>
    <source>
        <strain evidence="10">CCMP3303</strain>
    </source>
</reference>
<evidence type="ECO:0000256" key="5">
    <source>
        <dbReference type="ARBA" id="ARBA00022723"/>
    </source>
</evidence>
<evidence type="ECO:0000256" key="7">
    <source>
        <dbReference type="ARBA" id="ARBA00023007"/>
    </source>
</evidence>
<evidence type="ECO:0000256" key="8">
    <source>
        <dbReference type="ARBA" id="ARBA00023239"/>
    </source>
</evidence>
<keyword evidence="6" id="KW-0862">Zinc</keyword>
<dbReference type="GO" id="GO:0003874">
    <property type="term" value="F:6-pyruvoyltetrahydropterin synthase activity"/>
    <property type="evidence" value="ECO:0007669"/>
    <property type="project" value="UniProtKB-EC"/>
</dbReference>
<dbReference type="PANTHER" id="PTHR12589">
    <property type="entry name" value="PYRUVOYL TETRAHYDROBIOPTERIN SYNTHASE"/>
    <property type="match status" value="1"/>
</dbReference>
<dbReference type="GO" id="GO:0006729">
    <property type="term" value="P:tetrahydrobiopterin biosynthetic process"/>
    <property type="evidence" value="ECO:0007669"/>
    <property type="project" value="UniProtKB-UniPathway"/>
</dbReference>
<dbReference type="Pfam" id="PF01242">
    <property type="entry name" value="PTPS"/>
    <property type="match status" value="1"/>
</dbReference>
<keyword evidence="5" id="KW-0479">Metal-binding</keyword>
<feature type="signal peptide" evidence="9">
    <location>
        <begin position="1"/>
        <end position="23"/>
    </location>
</feature>
<evidence type="ECO:0000256" key="2">
    <source>
        <dbReference type="ARBA" id="ARBA00005126"/>
    </source>
</evidence>
<dbReference type="EC" id="4.2.3.12" evidence="4"/>
<dbReference type="Gene3D" id="3.30.479.10">
    <property type="entry name" value="6-pyruvoyl tetrahydropterin synthase/QueD"/>
    <property type="match status" value="1"/>
</dbReference>
<dbReference type="GO" id="GO:0046872">
    <property type="term" value="F:metal ion binding"/>
    <property type="evidence" value="ECO:0007669"/>
    <property type="project" value="UniProtKB-KW"/>
</dbReference>
<comment type="cofactor">
    <cofactor evidence="1">
        <name>Zn(2+)</name>
        <dbReference type="ChEBI" id="CHEBI:29105"/>
    </cofactor>
</comment>
<name>A0A7S0FMK9_9STRA</name>
<evidence type="ECO:0000256" key="1">
    <source>
        <dbReference type="ARBA" id="ARBA00001947"/>
    </source>
</evidence>
<accession>A0A7S0FMK9</accession>
<dbReference type="EMBL" id="HBEJ01009258">
    <property type="protein sequence ID" value="CAD8369430.1"/>
    <property type="molecule type" value="Transcribed_RNA"/>
</dbReference>
<dbReference type="InterPro" id="IPR038418">
    <property type="entry name" value="6-PTP_synth/QueD_sf"/>
</dbReference>
<keyword evidence="7" id="KW-0783">Tetrahydrobiopterin biosynthesis</keyword>
<gene>
    <name evidence="10" type="ORF">MPOL1434_LOCUS5437</name>
</gene>
<evidence type="ECO:0000256" key="6">
    <source>
        <dbReference type="ARBA" id="ARBA00022833"/>
    </source>
</evidence>
<evidence type="ECO:0000256" key="3">
    <source>
        <dbReference type="ARBA" id="ARBA00009164"/>
    </source>
</evidence>
<dbReference type="InterPro" id="IPR007115">
    <property type="entry name" value="6-PTP_synth/QueD"/>
</dbReference>
<dbReference type="SUPFAM" id="SSF55620">
    <property type="entry name" value="Tetrahydrobiopterin biosynthesis enzymes-like"/>
    <property type="match status" value="1"/>
</dbReference>
<evidence type="ECO:0000256" key="9">
    <source>
        <dbReference type="SAM" id="SignalP"/>
    </source>
</evidence>
<dbReference type="UniPathway" id="UPA00849">
    <property type="reaction ID" value="UER00819"/>
</dbReference>
<organism evidence="10">
    <name type="scientific">Minutocellus polymorphus</name>
    <dbReference type="NCBI Taxonomy" id="265543"/>
    <lineage>
        <taxon>Eukaryota</taxon>
        <taxon>Sar</taxon>
        <taxon>Stramenopiles</taxon>
        <taxon>Ochrophyta</taxon>
        <taxon>Bacillariophyta</taxon>
        <taxon>Mediophyceae</taxon>
        <taxon>Cymatosirophycidae</taxon>
        <taxon>Cymatosirales</taxon>
        <taxon>Cymatosiraceae</taxon>
        <taxon>Minutocellus</taxon>
    </lineage>
</organism>
<proteinExistence type="inferred from homology"/>
<sequence>MISVLNVLLVALLAFASASIAAAERLPFTLGVRDSLMIAHSFHNHPSFGPAGGMHGATYTCDVEFSSANLVEGTNWVIDIGKASDILADVLSRYNLKNLDEVFPGGEMTTTEFMCKTIHDGIAQRIREDVGDFKGEIRVKLWESHKAWASFVGEV</sequence>
<evidence type="ECO:0000256" key="4">
    <source>
        <dbReference type="ARBA" id="ARBA00013100"/>
    </source>
</evidence>
<comment type="similarity">
    <text evidence="3">Belongs to the PTPS family.</text>
</comment>
<keyword evidence="9" id="KW-0732">Signal</keyword>
<protein>
    <recommendedName>
        <fullName evidence="4">6-pyruvoyltetrahydropterin synthase</fullName>
        <ecNumber evidence="4">4.2.3.12</ecNumber>
    </recommendedName>
</protein>
<feature type="chain" id="PRO_5030521155" description="6-pyruvoyltetrahydropterin synthase" evidence="9">
    <location>
        <begin position="24"/>
        <end position="155"/>
    </location>
</feature>